<organism evidence="4 5">
    <name type="scientific">Parabacteroides faecis</name>
    <dbReference type="NCBI Taxonomy" id="1217282"/>
    <lineage>
        <taxon>Bacteria</taxon>
        <taxon>Pseudomonadati</taxon>
        <taxon>Bacteroidota</taxon>
        <taxon>Bacteroidia</taxon>
        <taxon>Bacteroidales</taxon>
        <taxon>Tannerellaceae</taxon>
        <taxon>Parabacteroides</taxon>
    </lineage>
</organism>
<dbReference type="InterPro" id="IPR011330">
    <property type="entry name" value="Glyco_hydro/deAcase_b/a-brl"/>
</dbReference>
<evidence type="ECO:0000259" key="3">
    <source>
        <dbReference type="PROSITE" id="PS51677"/>
    </source>
</evidence>
<dbReference type="PROSITE" id="PS51677">
    <property type="entry name" value="NODB"/>
    <property type="match status" value="1"/>
</dbReference>
<reference evidence="4 5" key="1">
    <citation type="submission" date="2020-08" db="EMBL/GenBank/DDBJ databases">
        <title>Genomic Encyclopedia of Type Strains, Phase IV (KMG-IV): sequencing the most valuable type-strain genomes for metagenomic binning, comparative biology and taxonomic classification.</title>
        <authorList>
            <person name="Goeker M."/>
        </authorList>
    </citation>
    <scope>NUCLEOTIDE SEQUENCE [LARGE SCALE GENOMIC DNA]</scope>
    <source>
        <strain evidence="4 5">DSM 102983</strain>
    </source>
</reference>
<evidence type="ECO:0000256" key="1">
    <source>
        <dbReference type="ARBA" id="ARBA00004613"/>
    </source>
</evidence>
<dbReference type="PANTHER" id="PTHR34216:SF3">
    <property type="entry name" value="POLY-BETA-1,6-N-ACETYL-D-GLUCOSAMINE N-DEACETYLASE"/>
    <property type="match status" value="1"/>
</dbReference>
<dbReference type="Pfam" id="PF01522">
    <property type="entry name" value="Polysacc_deac_1"/>
    <property type="match status" value="1"/>
</dbReference>
<gene>
    <name evidence="4" type="ORF">GGQ57_003654</name>
</gene>
<evidence type="ECO:0000313" key="5">
    <source>
        <dbReference type="Proteomes" id="UP000533637"/>
    </source>
</evidence>
<proteinExistence type="predicted"/>
<accession>A0ABR6KQS9</accession>
<dbReference type="Proteomes" id="UP000533637">
    <property type="component" value="Unassembled WGS sequence"/>
</dbReference>
<keyword evidence="2" id="KW-0732">Signal</keyword>
<comment type="caution">
    <text evidence="4">The sequence shown here is derived from an EMBL/GenBank/DDBJ whole genome shotgun (WGS) entry which is preliminary data.</text>
</comment>
<feature type="domain" description="NodB homology" evidence="3">
    <location>
        <begin position="35"/>
        <end position="214"/>
    </location>
</feature>
<dbReference type="EMBL" id="JACHOC010000007">
    <property type="protein sequence ID" value="MBB4623738.1"/>
    <property type="molecule type" value="Genomic_DNA"/>
</dbReference>
<dbReference type="RefSeq" id="WP_183671707.1">
    <property type="nucleotide sequence ID" value="NZ_BMPB01000008.1"/>
</dbReference>
<protein>
    <submittedName>
        <fullName evidence="4">Peptidoglycan/xylan/chitin deacetylase (PgdA/CDA1 family)</fullName>
    </submittedName>
</protein>
<dbReference type="SUPFAM" id="SSF88713">
    <property type="entry name" value="Glycoside hydrolase/deacetylase"/>
    <property type="match status" value="1"/>
</dbReference>
<dbReference type="Gene3D" id="3.20.20.370">
    <property type="entry name" value="Glycoside hydrolase/deacetylase"/>
    <property type="match status" value="1"/>
</dbReference>
<keyword evidence="5" id="KW-1185">Reference proteome</keyword>
<dbReference type="CDD" id="cd10918">
    <property type="entry name" value="CE4_NodB_like_5s_6s"/>
    <property type="match status" value="1"/>
</dbReference>
<sequence length="214" mass="25300">MDIFKKQMKYLHDNGYVTYTFDELENTENLKFCYKHIVITFDDGWISNYTEIFDFMKSLKLKYNIFLSMGKIGVDKSYLTWDSVREMHNSGIVGFGAHSFTHPSMADINAINPNLEIIEVDQKFKKELGYEPHDFCYPFGYYSEASNDYLVKYSNYMRIYTSDMNYSYMKEDKIIFGRNSIVNEEPMRVFIYKVLGYFNIFSTLVNRIVALTGK</sequence>
<comment type="subcellular location">
    <subcellularLocation>
        <location evidence="1">Secreted</location>
    </subcellularLocation>
</comment>
<dbReference type="InterPro" id="IPR051398">
    <property type="entry name" value="Polysacch_Deacetylase"/>
</dbReference>
<dbReference type="InterPro" id="IPR002509">
    <property type="entry name" value="NODB_dom"/>
</dbReference>
<evidence type="ECO:0000256" key="2">
    <source>
        <dbReference type="ARBA" id="ARBA00022729"/>
    </source>
</evidence>
<name>A0ABR6KQS9_9BACT</name>
<evidence type="ECO:0000313" key="4">
    <source>
        <dbReference type="EMBL" id="MBB4623738.1"/>
    </source>
</evidence>
<dbReference type="PANTHER" id="PTHR34216">
    <property type="match status" value="1"/>
</dbReference>